<evidence type="ECO:0000313" key="3">
    <source>
        <dbReference type="Proteomes" id="UP000326979"/>
    </source>
</evidence>
<comment type="caution">
    <text evidence="2">The sequence shown here is derived from an EMBL/GenBank/DDBJ whole genome shotgun (WGS) entry which is preliminary data.</text>
</comment>
<dbReference type="Proteomes" id="UP000326979">
    <property type="component" value="Unassembled WGS sequence"/>
</dbReference>
<dbReference type="RefSeq" id="WP_152784498.1">
    <property type="nucleotide sequence ID" value="NZ_BAABEQ010000016.1"/>
</dbReference>
<evidence type="ECO:0000256" key="1">
    <source>
        <dbReference type="SAM" id="MobiDB-lite"/>
    </source>
</evidence>
<keyword evidence="3" id="KW-1185">Reference proteome</keyword>
<feature type="region of interest" description="Disordered" evidence="1">
    <location>
        <begin position="1"/>
        <end position="25"/>
    </location>
</feature>
<evidence type="ECO:0008006" key="4">
    <source>
        <dbReference type="Google" id="ProtNLM"/>
    </source>
</evidence>
<organism evidence="2 3">
    <name type="scientific">Streptomyces phyllanthi</name>
    <dbReference type="NCBI Taxonomy" id="1803180"/>
    <lineage>
        <taxon>Bacteria</taxon>
        <taxon>Bacillati</taxon>
        <taxon>Actinomycetota</taxon>
        <taxon>Actinomycetes</taxon>
        <taxon>Kitasatosporales</taxon>
        <taxon>Streptomycetaceae</taxon>
        <taxon>Streptomyces</taxon>
    </lineage>
</organism>
<proteinExistence type="predicted"/>
<name>A0A5N8W164_9ACTN</name>
<accession>A0A5N8W164</accession>
<reference evidence="2 3" key="1">
    <citation type="submission" date="2019-07" db="EMBL/GenBank/DDBJ databases">
        <title>New species of Amycolatopsis and Streptomyces.</title>
        <authorList>
            <person name="Duangmal K."/>
            <person name="Teo W.F.A."/>
            <person name="Lipun K."/>
        </authorList>
    </citation>
    <scope>NUCLEOTIDE SEQUENCE [LARGE SCALE GENOMIC DNA]</scope>
    <source>
        <strain evidence="2 3">TISTR 2346</strain>
    </source>
</reference>
<sequence length="371" mass="39569">MRATSARANGRRQEPVGEEARRSAERPAAVLSGPWLLLGHDGRLIVYAHVDQAMLRWTESRSGDPRWVGPDVLPAKGLSHLTVAQGRNRYAHLLGRRVRTAKDGALTVDVVYAIQYQAGRPLSEWRSIGNPHARRERTALMGAPAAAVNTDGTLYVFVPTAEGRISLRREDTQGRWEPWHDLQVSAAVDTPAAVSTSTGHVELLAPARAAALTWHQPEPGAALRRGPDIGTIPLPGSAAGVETSPGRVTYYMTDVRGGMVAVRAGEWPIPLGGDPGDGRHAAVNTVLDGYACTVLAHRGAEGRVMLGVCVAEDERGGVWWTDTGTDCLGDPVLALDGQGRVVVLAVAADGSLTLARQEDGPGLTLSTWNRI</sequence>
<protein>
    <recommendedName>
        <fullName evidence="4">PQQ-binding-like beta-propeller repeat protein</fullName>
    </recommendedName>
</protein>
<feature type="compositionally biased region" description="Basic and acidic residues" evidence="1">
    <location>
        <begin position="11"/>
        <end position="25"/>
    </location>
</feature>
<dbReference type="EMBL" id="VJZE01000087">
    <property type="protein sequence ID" value="MPY41241.1"/>
    <property type="molecule type" value="Genomic_DNA"/>
</dbReference>
<dbReference type="OrthoDB" id="4307815at2"/>
<evidence type="ECO:0000313" key="2">
    <source>
        <dbReference type="EMBL" id="MPY41241.1"/>
    </source>
</evidence>
<gene>
    <name evidence="2" type="ORF">FNH04_15375</name>
</gene>
<dbReference type="SUPFAM" id="SSF89372">
    <property type="entry name" value="Fucose-specific lectin"/>
    <property type="match status" value="1"/>
</dbReference>
<dbReference type="AlphaFoldDB" id="A0A5N8W164"/>